<evidence type="ECO:0008006" key="3">
    <source>
        <dbReference type="Google" id="ProtNLM"/>
    </source>
</evidence>
<evidence type="ECO:0000313" key="1">
    <source>
        <dbReference type="EMBL" id="OBU61983.1"/>
    </source>
</evidence>
<dbReference type="EMBL" id="LYVI01000004">
    <property type="protein sequence ID" value="OBU61983.1"/>
    <property type="molecule type" value="Genomic_DNA"/>
</dbReference>
<protein>
    <recommendedName>
        <fullName evidence="3">CBM-cenC domain-containing protein</fullName>
    </recommendedName>
</protein>
<dbReference type="SUPFAM" id="SSF49785">
    <property type="entry name" value="Galactose-binding domain-like"/>
    <property type="match status" value="1"/>
</dbReference>
<sequence>MEIGVGALPSASPVAPRFSTWFPVPFKSPDVPPTTGVNPTPVADGVVLEWDAVDLEGVIYVISRSESQNGPWTEIFRTTETRYVYSDGSGKTWWFQITPTVRGKPGTGTVVGVTPPTTSADLSEQQAKLAAEVNARIQAIADEAAARAAGLAQAAADLVAEALLRQQGVNQAMQAVSAEAQARIEAILNEKMAREAAITREEQLRQSADESLARAVSEVAAGSGTQFDSIKLWPFNQSTEGWTGNGAPTLVDGWLRPANHATAPWVQSPVALAVDGSAYRFVKLRVKRVGSPTWSGFLQWITTTDQAWNTQKRATIAEPAWDVNGVATVDVQDIAWWPATVDAIRLQLGTSQTVSNYYLIDYIAVGRPQPGASVALVQEETQARITADAAEASQRTALAVQMRGNYTGTDPAQLTAGLAYEELRARVAADSSQVQRISTMEARMPAGSGALATSARVDALQEATATTTNALAQSITTINATLPAMIVQGSNHVLNGTWESGRDVGWTYLNPGTTLNVVNEGRSGLCLRVDGGTGVRQALVNGNANVPVVPGRTYRVSCWYKTTPDYNGTSSNGKLRLGNQTGGQIGSNTFGANRVEWTYTERVHTVPTDGSVTAYRLGILADNTTGTLWVDDVMIEEVTELIANAQGLVALTNTVTQQGQQITAQAGLISALRTDVDGKASNSALQSLQSQVTLQGSDITSLGQSVTNITASLNSIGGDNQLANSGFELGTAAGWTAGSGNVGSAVFTRTLVDSSLPGSTKAYRLAMSGLATNGYGEIVSNASIKAAKVEPGRKVAYSAYVRGTPGARFFMQIAWVNAEGGVISYTGTPSNADWLVPAETWTRMVFVPTNPAPANAVAARCYLRCYGTGAADQWVEWDNVQLQVGSVATGYMPSMDELSIQTAANANATATLSGTVTQQGQLLTSLGQSVTTVNAQLQNVGGDNLLPNSSFENSTGATTVPTGWNVESAAPTVAISYVSSPLTGGGRAVRLDATTTAANQWIGLNIPDSNGGATLPRIRPNTDYMLTSYVRGTAGCTVQVIAQWRNAQNGVVGTTTLPPVALSGEWQRLSLPARTTGAAADRVRVYVGRITSPTAQPIFVEIDNVMLQQGEIATNWVPSGSETATRTAANAAATSALTTTVTQQGTKLDATAEDLSQLKTQVGNVSATAFSQMQSTVQQHDGRIAANSLSIQGLQAEMEGMPPASVVQKMEASIGVIGGSPNLLGNALLKSLDGWGSWWSGDNTGVGSRYAASWQSDGGIPWGNWGLIISGATKAGIAQVWGQDVPIKGNEEYVFSAYVSGNGWGAALIVEWLDAAGATVGVPMASQEVYPIAAGGPRISEYTRISIRGRAPAAAAQARPILRYYVKAGATNGFIRMVQPQLEVATPGQAGPSAFNVGGNEARASWSVDVRSDGKIAGIRVDSHNGVSSFDVLADVFRVSSPSGGRRTEYSDGNWRCYDENGVMRARFGVWGN</sequence>
<name>A0AAP7GT56_STEMA</name>
<accession>A0AAP7GT56</accession>
<reference evidence="1 2" key="1">
    <citation type="submission" date="2016-05" db="EMBL/GenBank/DDBJ databases">
        <title>Draft Genome Sequences of Stenotrophomonas maltophilia Strains Sm32COP, Sm41DVV, Sm46PAILV, SmF3, SmF22, SmSOFb1 and SmCVFa1, Isolated from Different Manures, in France.</title>
        <authorList>
            <person name="Nazaret S."/>
            <person name="Bodilis J."/>
        </authorList>
    </citation>
    <scope>NUCLEOTIDE SEQUENCE [LARGE SCALE GENOMIC DNA]</scope>
    <source>
        <strain evidence="1 2">Sm41DVV</strain>
    </source>
</reference>
<dbReference type="Gene3D" id="1.20.5.340">
    <property type="match status" value="1"/>
</dbReference>
<dbReference type="Proteomes" id="UP000092125">
    <property type="component" value="Unassembled WGS sequence"/>
</dbReference>
<comment type="caution">
    <text evidence="1">The sequence shown here is derived from an EMBL/GenBank/DDBJ whole genome shotgun (WGS) entry which is preliminary data.</text>
</comment>
<proteinExistence type="predicted"/>
<gene>
    <name evidence="1" type="ORF">A9K56_08070</name>
</gene>
<dbReference type="Gene3D" id="2.60.120.260">
    <property type="entry name" value="Galactose-binding domain-like"/>
    <property type="match status" value="4"/>
</dbReference>
<dbReference type="InterPro" id="IPR008979">
    <property type="entry name" value="Galactose-bd-like_sf"/>
</dbReference>
<evidence type="ECO:0000313" key="2">
    <source>
        <dbReference type="Proteomes" id="UP000092125"/>
    </source>
</evidence>
<organism evidence="1 2">
    <name type="scientific">Stenotrophomonas maltophilia</name>
    <name type="common">Pseudomonas maltophilia</name>
    <name type="synonym">Xanthomonas maltophilia</name>
    <dbReference type="NCBI Taxonomy" id="40324"/>
    <lineage>
        <taxon>Bacteria</taxon>
        <taxon>Pseudomonadati</taxon>
        <taxon>Pseudomonadota</taxon>
        <taxon>Gammaproteobacteria</taxon>
        <taxon>Lysobacterales</taxon>
        <taxon>Lysobacteraceae</taxon>
        <taxon>Stenotrophomonas</taxon>
        <taxon>Stenotrophomonas maltophilia group</taxon>
    </lineage>
</organism>